<proteinExistence type="predicted"/>
<evidence type="ECO:0000313" key="3">
    <source>
        <dbReference type="Proteomes" id="UP000015241"/>
    </source>
</evidence>
<dbReference type="AlphaFoldDB" id="S8EQW4"/>
<dbReference type="EMBL" id="KE504123">
    <property type="protein sequence ID" value="EPT05394.1"/>
    <property type="molecule type" value="Genomic_DNA"/>
</dbReference>
<dbReference type="InterPro" id="IPR041457">
    <property type="entry name" value="CxC2_KDZ-assoc"/>
</dbReference>
<dbReference type="Pfam" id="PF18758">
    <property type="entry name" value="KDZ"/>
    <property type="match status" value="1"/>
</dbReference>
<evidence type="ECO:0000259" key="1">
    <source>
        <dbReference type="Pfam" id="PF18803"/>
    </source>
</evidence>
<dbReference type="eggNOG" id="ENOG502SIXA">
    <property type="taxonomic scope" value="Eukaryota"/>
</dbReference>
<evidence type="ECO:0000313" key="2">
    <source>
        <dbReference type="EMBL" id="EPT05394.1"/>
    </source>
</evidence>
<dbReference type="STRING" id="743788.S8EQW4"/>
<dbReference type="CDD" id="cd19757">
    <property type="entry name" value="Bbox1"/>
    <property type="match status" value="1"/>
</dbReference>
<reference evidence="2 3" key="1">
    <citation type="journal article" date="2012" name="Science">
        <title>The Paleozoic origin of enzymatic lignin decomposition reconstructed from 31 fungal genomes.</title>
        <authorList>
            <person name="Floudas D."/>
            <person name="Binder M."/>
            <person name="Riley R."/>
            <person name="Barry K."/>
            <person name="Blanchette R.A."/>
            <person name="Henrissat B."/>
            <person name="Martinez A.T."/>
            <person name="Otillar R."/>
            <person name="Spatafora J.W."/>
            <person name="Yadav J.S."/>
            <person name="Aerts A."/>
            <person name="Benoit I."/>
            <person name="Boyd A."/>
            <person name="Carlson A."/>
            <person name="Copeland A."/>
            <person name="Coutinho P.M."/>
            <person name="de Vries R.P."/>
            <person name="Ferreira P."/>
            <person name="Findley K."/>
            <person name="Foster B."/>
            <person name="Gaskell J."/>
            <person name="Glotzer D."/>
            <person name="Gorecki P."/>
            <person name="Heitman J."/>
            <person name="Hesse C."/>
            <person name="Hori C."/>
            <person name="Igarashi K."/>
            <person name="Jurgens J.A."/>
            <person name="Kallen N."/>
            <person name="Kersten P."/>
            <person name="Kohler A."/>
            <person name="Kuees U."/>
            <person name="Kumar T.K.A."/>
            <person name="Kuo A."/>
            <person name="LaButti K."/>
            <person name="Larrondo L.F."/>
            <person name="Lindquist E."/>
            <person name="Ling A."/>
            <person name="Lombard V."/>
            <person name="Lucas S."/>
            <person name="Lundell T."/>
            <person name="Martin R."/>
            <person name="McLaughlin D.J."/>
            <person name="Morgenstern I."/>
            <person name="Morin E."/>
            <person name="Murat C."/>
            <person name="Nagy L.G."/>
            <person name="Nolan M."/>
            <person name="Ohm R.A."/>
            <person name="Patyshakuliyeva A."/>
            <person name="Rokas A."/>
            <person name="Ruiz-Duenas F.J."/>
            <person name="Sabat G."/>
            <person name="Salamov A."/>
            <person name="Samejima M."/>
            <person name="Schmutz J."/>
            <person name="Slot J.C."/>
            <person name="St John F."/>
            <person name="Stenlid J."/>
            <person name="Sun H."/>
            <person name="Sun S."/>
            <person name="Syed K."/>
            <person name="Tsang A."/>
            <person name="Wiebenga A."/>
            <person name="Young D."/>
            <person name="Pisabarro A."/>
            <person name="Eastwood D.C."/>
            <person name="Martin F."/>
            <person name="Cullen D."/>
            <person name="Grigoriev I.V."/>
            <person name="Hibbett D.S."/>
        </authorList>
    </citation>
    <scope>NUCLEOTIDE SEQUENCE</scope>
    <source>
        <strain evidence="3">FP-58527</strain>
    </source>
</reference>
<dbReference type="PANTHER" id="PTHR33096">
    <property type="entry name" value="CXC2 DOMAIN-CONTAINING PROTEIN"/>
    <property type="match status" value="1"/>
</dbReference>
<dbReference type="InterPro" id="IPR040521">
    <property type="entry name" value="KDZ"/>
</dbReference>
<dbReference type="HOGENOM" id="CLU_003703_13_0_1"/>
<sequence>DHPLREWAKDSVDEWLAELLCHEGRGDFVQDLCAGCDNGAPRYRCDDCWDPRFYCEECTRRMHQRNPFHRLKIWRYGRLRRATLKSLGLRIQLGHAYGDTCPNPQQAFGDDFVVIDISGIHEIGLDFCACTSVYPKHVQLLRSRLFPVTRIDPKTASTFRLMEHYHLLHNQSKVSGYEFYNTLARRTNNTGSEEQKDRYVSFMRTARMWFHLKLLKRFGRGNDPGGVQSTEPGSCAVLCPACPHPGKNLPLDWATAPPERSWLYRLFVGLDANFRLKRRDVSSDVVDPGLNRGYAYFVEENVYCAYLDTYDKDQHEEQSTCNSHNAVKLANMRGGERMAASGVGTVECVRHDMKRPSSVGDLQKGERYVNMDYLFASSLRKNDVVQVVVSYDIACQWSVNLWSRMTQYDFEFHQEQRTITFLIPKFHLPAHQESCQIKYSYNYVKYVGRTDGEAVERGWAAVNGFSGSTKEMGPGSRCDVLDDAFGDYNWRKVVQLPKTLLERVKNAGEERSKFALEFRELTESTDAARVAQWTAQVESWENGGEYNPFEATFHPATLASVRRALAEEDAAAIEANKLTHLLHDEVTPSVMIIAGIEIEEAQYHAEVIRRRNNLRVRISAWREYQDLYMPAVSRLRLQNTPTGIVQPEDMALYLPCSVVDNNSIPTYHAVKVIERRLRQAQANDALDQLRRHLRARSQLYNTKKRDVRGQRYNTRSQTYLKSISDKIAADAARYRAAYAALAALDPKNEHGWQRSLCLLKPEDIRAMTERGLGESEGLRTLSWIWRTSGAPGGGDGRDDSEEDLEAVRIEWCKARARAHRWVEECDLLKEEMRRVVAFFEWHADWWTQQSRRNDWGEAGGGINTKEHTEGRVAYALRQADIRTDMAERCTRSWAGVETYLALGDD</sequence>
<protein>
    <recommendedName>
        <fullName evidence="1">CxC2-like cysteine cluster KDZ transposase-associated domain-containing protein</fullName>
    </recommendedName>
</protein>
<dbReference type="PANTHER" id="PTHR33096:SF1">
    <property type="entry name" value="CXC1-LIKE CYSTEINE CLUSTER ASSOCIATED WITH KDZ TRANSPOSASES DOMAIN-CONTAINING PROTEIN"/>
    <property type="match status" value="1"/>
</dbReference>
<dbReference type="InParanoid" id="S8EQW4"/>
<gene>
    <name evidence="2" type="ORF">FOMPIDRAFT_64493</name>
</gene>
<feature type="domain" description="CxC2-like cysteine cluster KDZ transposase-associated" evidence="1">
    <location>
        <begin position="84"/>
        <end position="191"/>
    </location>
</feature>
<feature type="non-terminal residue" evidence="2">
    <location>
        <position position="1"/>
    </location>
</feature>
<name>S8EQW4_FOMSC</name>
<dbReference type="Pfam" id="PF18803">
    <property type="entry name" value="CxC2"/>
    <property type="match status" value="1"/>
</dbReference>
<keyword evidence="3" id="KW-1185">Reference proteome</keyword>
<organism evidence="2 3">
    <name type="scientific">Fomitopsis schrenkii</name>
    <name type="common">Brown rot fungus</name>
    <dbReference type="NCBI Taxonomy" id="2126942"/>
    <lineage>
        <taxon>Eukaryota</taxon>
        <taxon>Fungi</taxon>
        <taxon>Dikarya</taxon>
        <taxon>Basidiomycota</taxon>
        <taxon>Agaricomycotina</taxon>
        <taxon>Agaricomycetes</taxon>
        <taxon>Polyporales</taxon>
        <taxon>Fomitopsis</taxon>
    </lineage>
</organism>
<dbReference type="OrthoDB" id="2793259at2759"/>
<accession>S8EQW4</accession>
<dbReference type="Proteomes" id="UP000015241">
    <property type="component" value="Unassembled WGS sequence"/>
</dbReference>